<evidence type="ECO:0000313" key="1">
    <source>
        <dbReference type="EMBL" id="RKX70095.1"/>
    </source>
</evidence>
<dbReference type="EMBL" id="QNBD01000152">
    <property type="protein sequence ID" value="RKX70095.1"/>
    <property type="molecule type" value="Genomic_DNA"/>
</dbReference>
<sequence>MERKWELFEKFLDNELDKNEILEFKEILIKNRIFNPKLKQHSKIANIIKDINIPYMCSCKLSVMKEILSVNRVKIKTWRYICPIIFSYIFITTLYTVYSFKNIAAHYIWQHIGNLIVNLSFITDKIITVINALHIKNSYYILISPVISILILIALSPIIHRNLIKKEKTYEKIF</sequence>
<name>A0A660SGZ5_UNCT6</name>
<gene>
    <name evidence="1" type="ORF">DRP43_03715</name>
</gene>
<evidence type="ECO:0000313" key="2">
    <source>
        <dbReference type="Proteomes" id="UP000271125"/>
    </source>
</evidence>
<comment type="caution">
    <text evidence="1">The sequence shown here is derived from an EMBL/GenBank/DDBJ whole genome shotgun (WGS) entry which is preliminary data.</text>
</comment>
<dbReference type="AlphaFoldDB" id="A0A660SGZ5"/>
<protein>
    <submittedName>
        <fullName evidence="1">Uncharacterized protein</fullName>
    </submittedName>
</protein>
<proteinExistence type="predicted"/>
<organism evidence="1 2">
    <name type="scientific">candidate division TA06 bacterium</name>
    <dbReference type="NCBI Taxonomy" id="2250710"/>
    <lineage>
        <taxon>Bacteria</taxon>
        <taxon>Bacteria division TA06</taxon>
    </lineage>
</organism>
<dbReference type="Proteomes" id="UP000271125">
    <property type="component" value="Unassembled WGS sequence"/>
</dbReference>
<accession>A0A660SGZ5</accession>
<reference evidence="1 2" key="1">
    <citation type="submission" date="2018-06" db="EMBL/GenBank/DDBJ databases">
        <title>Extensive metabolic versatility and redundancy in microbially diverse, dynamic hydrothermal sediments.</title>
        <authorList>
            <person name="Dombrowski N."/>
            <person name="Teske A."/>
            <person name="Baker B.J."/>
        </authorList>
    </citation>
    <scope>NUCLEOTIDE SEQUENCE [LARGE SCALE GENOMIC DNA]</scope>
    <source>
        <strain evidence="1">B10_G13</strain>
    </source>
</reference>